<name>A0ACC1R4S5_9HYPO</name>
<dbReference type="Proteomes" id="UP001148737">
    <property type="component" value="Unassembled WGS sequence"/>
</dbReference>
<sequence>MPFNTFLSFKSSIDSAGTTYATFRTSLSTITESTIRLRDGISNWKGDKIGAASILNKAYRVISDIHSCADIYRQLEEWTREEEDEALLIMEKLVHLLAQSTEAAIIARPKFRKIYFIGDPVALSILQRLRNATAELISVLVRKTRKDRTVDAENLVKKAEGYFSKTIATFSSQFNEESNGLK</sequence>
<keyword evidence="2" id="KW-1185">Reference proteome</keyword>
<organism evidence="1 2">
    <name type="scientific">Lecanicillium saksenae</name>
    <dbReference type="NCBI Taxonomy" id="468837"/>
    <lineage>
        <taxon>Eukaryota</taxon>
        <taxon>Fungi</taxon>
        <taxon>Dikarya</taxon>
        <taxon>Ascomycota</taxon>
        <taxon>Pezizomycotina</taxon>
        <taxon>Sordariomycetes</taxon>
        <taxon>Hypocreomycetidae</taxon>
        <taxon>Hypocreales</taxon>
        <taxon>Cordycipitaceae</taxon>
        <taxon>Lecanicillium</taxon>
    </lineage>
</organism>
<reference evidence="1" key="1">
    <citation type="submission" date="2022-07" db="EMBL/GenBank/DDBJ databases">
        <title>Genome Sequence of Lecanicillium saksenae.</title>
        <authorList>
            <person name="Buettner E."/>
        </authorList>
    </citation>
    <scope>NUCLEOTIDE SEQUENCE</scope>
    <source>
        <strain evidence="1">VT-O1</strain>
    </source>
</reference>
<accession>A0ACC1R4S5</accession>
<protein>
    <submittedName>
        <fullName evidence="1">Uncharacterized protein</fullName>
    </submittedName>
</protein>
<gene>
    <name evidence="1" type="ORF">NLG97_g1738</name>
</gene>
<evidence type="ECO:0000313" key="1">
    <source>
        <dbReference type="EMBL" id="KAJ3497642.1"/>
    </source>
</evidence>
<dbReference type="EMBL" id="JANAKD010000098">
    <property type="protein sequence ID" value="KAJ3497642.1"/>
    <property type="molecule type" value="Genomic_DNA"/>
</dbReference>
<proteinExistence type="predicted"/>
<comment type="caution">
    <text evidence="1">The sequence shown here is derived from an EMBL/GenBank/DDBJ whole genome shotgun (WGS) entry which is preliminary data.</text>
</comment>
<evidence type="ECO:0000313" key="2">
    <source>
        <dbReference type="Proteomes" id="UP001148737"/>
    </source>
</evidence>